<dbReference type="EMBL" id="BKCJ010000690">
    <property type="protein sequence ID" value="GEU35428.1"/>
    <property type="molecule type" value="Genomic_DNA"/>
</dbReference>
<protein>
    <submittedName>
        <fullName evidence="1">Uncharacterized protein</fullName>
    </submittedName>
</protein>
<organism evidence="1">
    <name type="scientific">Tanacetum cinerariifolium</name>
    <name type="common">Dalmatian daisy</name>
    <name type="synonym">Chrysanthemum cinerariifolium</name>
    <dbReference type="NCBI Taxonomy" id="118510"/>
    <lineage>
        <taxon>Eukaryota</taxon>
        <taxon>Viridiplantae</taxon>
        <taxon>Streptophyta</taxon>
        <taxon>Embryophyta</taxon>
        <taxon>Tracheophyta</taxon>
        <taxon>Spermatophyta</taxon>
        <taxon>Magnoliopsida</taxon>
        <taxon>eudicotyledons</taxon>
        <taxon>Gunneridae</taxon>
        <taxon>Pentapetalae</taxon>
        <taxon>asterids</taxon>
        <taxon>campanulids</taxon>
        <taxon>Asterales</taxon>
        <taxon>Asteraceae</taxon>
        <taxon>Asteroideae</taxon>
        <taxon>Anthemideae</taxon>
        <taxon>Anthemidinae</taxon>
        <taxon>Tanacetum</taxon>
    </lineage>
</organism>
<dbReference type="AlphaFoldDB" id="A0A6L2JEL2"/>
<comment type="caution">
    <text evidence="1">The sequence shown here is derived from an EMBL/GenBank/DDBJ whole genome shotgun (WGS) entry which is preliminary data.</text>
</comment>
<name>A0A6L2JEL2_TANCI</name>
<evidence type="ECO:0000313" key="1">
    <source>
        <dbReference type="EMBL" id="GEU35428.1"/>
    </source>
</evidence>
<reference evidence="1" key="1">
    <citation type="journal article" date="2019" name="Sci. Rep.">
        <title>Draft genome of Tanacetum cinerariifolium, the natural source of mosquito coil.</title>
        <authorList>
            <person name="Yamashiro T."/>
            <person name="Shiraishi A."/>
            <person name="Satake H."/>
            <person name="Nakayama K."/>
        </authorList>
    </citation>
    <scope>NUCLEOTIDE SEQUENCE</scope>
</reference>
<accession>A0A6L2JEL2</accession>
<sequence>MGARRNSISILPKITSCLKKTSSSTSKCKVLLDDFEDVAMEKVRASYKSDEMVIEVFFGSCFFFWSLDYPGGQILDLRLPRSTRMSYKEMTDLLLDKTKDNISKWFYCKPKYVEVICESDEEVASKYKSHEKVKKDLSYVVRRAYCMGARRNLISILPKITSCLEKKTSASTSKGKVVLDDFEDVANGKGRVVSDDFANVGNGKGMVVLDESKDGIV</sequence>
<gene>
    <name evidence="1" type="ORF">Tci_007406</name>
</gene>
<proteinExistence type="predicted"/>